<evidence type="ECO:0000256" key="4">
    <source>
        <dbReference type="ARBA" id="ARBA00025740"/>
    </source>
</evidence>
<feature type="repeat" description="WD" evidence="5">
    <location>
        <begin position="177"/>
        <end position="205"/>
    </location>
</feature>
<keyword evidence="2" id="KW-0677">Repeat</keyword>
<feature type="region of interest" description="Disordered" evidence="6">
    <location>
        <begin position="363"/>
        <end position="390"/>
    </location>
</feature>
<comment type="caution">
    <text evidence="7">The sequence shown here is derived from an EMBL/GenBank/DDBJ whole genome shotgun (WGS) entry which is preliminary data.</text>
</comment>
<dbReference type="EMBL" id="VXIV02000876">
    <property type="protein sequence ID" value="KAF6035448.1"/>
    <property type="molecule type" value="Genomic_DNA"/>
</dbReference>
<dbReference type="InterPro" id="IPR015943">
    <property type="entry name" value="WD40/YVTN_repeat-like_dom_sf"/>
</dbReference>
<organism evidence="7 8">
    <name type="scientific">Bugula neritina</name>
    <name type="common">Brown bryozoan</name>
    <name type="synonym">Sertularia neritina</name>
    <dbReference type="NCBI Taxonomy" id="10212"/>
    <lineage>
        <taxon>Eukaryota</taxon>
        <taxon>Metazoa</taxon>
        <taxon>Spiralia</taxon>
        <taxon>Lophotrochozoa</taxon>
        <taxon>Bryozoa</taxon>
        <taxon>Gymnolaemata</taxon>
        <taxon>Cheilostomatida</taxon>
        <taxon>Flustrina</taxon>
        <taxon>Buguloidea</taxon>
        <taxon>Bugulidae</taxon>
        <taxon>Bugula</taxon>
    </lineage>
</organism>
<dbReference type="SUPFAM" id="SSF50978">
    <property type="entry name" value="WD40 repeat-like"/>
    <property type="match status" value="1"/>
</dbReference>
<dbReference type="AlphaFoldDB" id="A0A7J7KCW0"/>
<dbReference type="SMART" id="SM00320">
    <property type="entry name" value="WD40"/>
    <property type="match status" value="2"/>
</dbReference>
<evidence type="ECO:0000256" key="2">
    <source>
        <dbReference type="ARBA" id="ARBA00022737"/>
    </source>
</evidence>
<dbReference type="OrthoDB" id="1667587at2759"/>
<dbReference type="Proteomes" id="UP000593567">
    <property type="component" value="Unassembled WGS sequence"/>
</dbReference>
<evidence type="ECO:0000313" key="8">
    <source>
        <dbReference type="Proteomes" id="UP000593567"/>
    </source>
</evidence>
<evidence type="ECO:0000256" key="1">
    <source>
        <dbReference type="ARBA" id="ARBA00022574"/>
    </source>
</evidence>
<proteinExistence type="inferred from homology"/>
<dbReference type="InterPro" id="IPR048720">
    <property type="entry name" value="PROPPIN"/>
</dbReference>
<evidence type="ECO:0000256" key="5">
    <source>
        <dbReference type="PROSITE-ProRule" id="PRU00221"/>
    </source>
</evidence>
<dbReference type="GO" id="GO:0005737">
    <property type="term" value="C:cytoplasm"/>
    <property type="evidence" value="ECO:0007669"/>
    <property type="project" value="UniProtKB-ARBA"/>
</dbReference>
<dbReference type="Pfam" id="PF21032">
    <property type="entry name" value="PROPPIN"/>
    <property type="match status" value="1"/>
</dbReference>
<protein>
    <submittedName>
        <fullName evidence="7">WIPI2</fullName>
    </submittedName>
</protein>
<dbReference type="InterPro" id="IPR036322">
    <property type="entry name" value="WD40_repeat_dom_sf"/>
</dbReference>
<reference evidence="7" key="1">
    <citation type="submission" date="2020-06" db="EMBL/GenBank/DDBJ databases">
        <title>Draft genome of Bugula neritina, a colonial animal packing powerful symbionts and potential medicines.</title>
        <authorList>
            <person name="Rayko M."/>
        </authorList>
    </citation>
    <scope>NUCLEOTIDE SEQUENCE [LARGE SCALE GENOMIC DNA]</scope>
    <source>
        <strain evidence="7">Kwan_BN1</strain>
    </source>
</reference>
<dbReference type="Gene3D" id="2.130.10.10">
    <property type="entry name" value="YVTN repeat-like/Quinoprotein amine dehydrogenase"/>
    <property type="match status" value="1"/>
</dbReference>
<evidence type="ECO:0000256" key="6">
    <source>
        <dbReference type="SAM" id="MobiDB-lite"/>
    </source>
</evidence>
<dbReference type="GO" id="GO:0006914">
    <property type="term" value="P:autophagy"/>
    <property type="evidence" value="ECO:0007669"/>
    <property type="project" value="UniProtKB-KW"/>
</dbReference>
<accession>A0A7J7KCW0</accession>
<feature type="compositionally biased region" description="Polar residues" evidence="6">
    <location>
        <begin position="371"/>
        <end position="390"/>
    </location>
</feature>
<keyword evidence="1 5" id="KW-0853">WD repeat</keyword>
<evidence type="ECO:0000256" key="3">
    <source>
        <dbReference type="ARBA" id="ARBA00023006"/>
    </source>
</evidence>
<dbReference type="PROSITE" id="PS50082">
    <property type="entry name" value="WD_REPEATS_2"/>
    <property type="match status" value="1"/>
</dbReference>
<sequence>MNLAIAGAEPKKMMCVGFNQDNTSLSVGTVNGYQLFSLTSKDQLETLHTNFTEKEACIVSRLFSSSLVAVVTLSSPRKVKICHFKKESEICNYSFSDTILSVKLNRQRLVVCLEENLYIHNIKDMKVIHTIRGTSPNPLGLCDLSYQERSYLAYPGSSQDGTLQIFDTEALKPVVVIAAHDNPLAAFSFNPNGSMIATASEKGTVIRVYSVPDGARLFDLRRGLKRCVSISSLAFSSDSLHLGASSNTETVHIFKLETQAQPSSAHKEETPNTWTGYLTSAMKSSAAAYLPSPVTDMFSQDRAFATCRLEASGMRTLCAFSSIRDVPYVFVVTEDGQLHIFTLDPLKGGECVEVARHRIDEFVQPPAHVSSPPTDRPLTSPSRKQDSPAQIQNRTMTLKLVVPQQTSNWMTTPNFHQCELLMSSAGKTGTAGYRHGNKPHMLNKKIYQKLGHRFLPACVTQPVRWPEKTMQ</sequence>
<evidence type="ECO:0000313" key="7">
    <source>
        <dbReference type="EMBL" id="KAF6035448.1"/>
    </source>
</evidence>
<gene>
    <name evidence="7" type="ORF">EB796_006248</name>
</gene>
<keyword evidence="3" id="KW-0072">Autophagy</keyword>
<name>A0A7J7KCW0_BUGNE</name>
<keyword evidence="8" id="KW-1185">Reference proteome</keyword>
<comment type="similarity">
    <text evidence="4">Belongs to the WD repeat PROPPIN family.</text>
</comment>
<dbReference type="PANTHER" id="PTHR11227">
    <property type="entry name" value="WD-REPEAT PROTEIN INTERACTING WITH PHOSPHOINOSIDES WIPI -RELATED"/>
    <property type="match status" value="1"/>
</dbReference>
<dbReference type="InterPro" id="IPR001680">
    <property type="entry name" value="WD40_rpt"/>
</dbReference>